<keyword evidence="2" id="KW-1185">Reference proteome</keyword>
<gene>
    <name evidence="1" type="ORF">CEURO_LOCUS21727</name>
</gene>
<protein>
    <submittedName>
        <fullName evidence="1">Uncharacterized protein</fullName>
    </submittedName>
</protein>
<dbReference type="Proteomes" id="UP001152484">
    <property type="component" value="Unassembled WGS sequence"/>
</dbReference>
<dbReference type="EMBL" id="CAMAPE010000074">
    <property type="protein sequence ID" value="CAH9117888.1"/>
    <property type="molecule type" value="Genomic_DNA"/>
</dbReference>
<sequence length="159" mass="17987">MVAETKHERNERTSKLGLLDGSFKSVTVDQSQSTQDSLQGCSFTANNSSNSPSYVRIESKVLCFSIDSSFLHITQIKGIKSRTISLDKDEANWLLNSFHYIKSGASWVFTRYGNSRKLQISFEKNQFGGFFRFMELKGQGKSTISEDKLISLYEKLTSN</sequence>
<proteinExistence type="predicted"/>
<reference evidence="1" key="1">
    <citation type="submission" date="2022-07" db="EMBL/GenBank/DDBJ databases">
        <authorList>
            <person name="Macas J."/>
            <person name="Novak P."/>
            <person name="Neumann P."/>
        </authorList>
    </citation>
    <scope>NUCLEOTIDE SEQUENCE</scope>
</reference>
<dbReference type="AlphaFoldDB" id="A0A9P1A0X5"/>
<accession>A0A9P1A0X5</accession>
<comment type="caution">
    <text evidence="1">The sequence shown here is derived from an EMBL/GenBank/DDBJ whole genome shotgun (WGS) entry which is preliminary data.</text>
</comment>
<name>A0A9P1A0X5_CUSEU</name>
<evidence type="ECO:0000313" key="2">
    <source>
        <dbReference type="Proteomes" id="UP001152484"/>
    </source>
</evidence>
<evidence type="ECO:0000313" key="1">
    <source>
        <dbReference type="EMBL" id="CAH9117888.1"/>
    </source>
</evidence>
<organism evidence="1 2">
    <name type="scientific">Cuscuta europaea</name>
    <name type="common">European dodder</name>
    <dbReference type="NCBI Taxonomy" id="41803"/>
    <lineage>
        <taxon>Eukaryota</taxon>
        <taxon>Viridiplantae</taxon>
        <taxon>Streptophyta</taxon>
        <taxon>Embryophyta</taxon>
        <taxon>Tracheophyta</taxon>
        <taxon>Spermatophyta</taxon>
        <taxon>Magnoliopsida</taxon>
        <taxon>eudicotyledons</taxon>
        <taxon>Gunneridae</taxon>
        <taxon>Pentapetalae</taxon>
        <taxon>asterids</taxon>
        <taxon>lamiids</taxon>
        <taxon>Solanales</taxon>
        <taxon>Convolvulaceae</taxon>
        <taxon>Cuscuteae</taxon>
        <taxon>Cuscuta</taxon>
        <taxon>Cuscuta subgen. Cuscuta</taxon>
    </lineage>
</organism>